<gene>
    <name evidence="2" type="ORF">BLNAU_19425</name>
</gene>
<feature type="compositionally biased region" description="Polar residues" evidence="1">
    <location>
        <begin position="1008"/>
        <end position="1017"/>
    </location>
</feature>
<feature type="compositionally biased region" description="Basic and acidic residues" evidence="1">
    <location>
        <begin position="303"/>
        <end position="312"/>
    </location>
</feature>
<feature type="compositionally biased region" description="Acidic residues" evidence="1">
    <location>
        <begin position="1689"/>
        <end position="1713"/>
    </location>
</feature>
<feature type="region of interest" description="Disordered" evidence="1">
    <location>
        <begin position="291"/>
        <end position="312"/>
    </location>
</feature>
<feature type="region of interest" description="Disordered" evidence="1">
    <location>
        <begin position="374"/>
        <end position="406"/>
    </location>
</feature>
<reference evidence="2 3" key="1">
    <citation type="journal article" date="2022" name="bioRxiv">
        <title>Genomics of Preaxostyla Flagellates Illuminates Evolutionary Transitions and the Path Towards Mitochondrial Loss.</title>
        <authorList>
            <person name="Novak L.V.F."/>
            <person name="Treitli S.C."/>
            <person name="Pyrih J."/>
            <person name="Halakuc P."/>
            <person name="Pipaliya S.V."/>
            <person name="Vacek V."/>
            <person name="Brzon O."/>
            <person name="Soukal P."/>
            <person name="Eme L."/>
            <person name="Dacks J.B."/>
            <person name="Karnkowska A."/>
            <person name="Elias M."/>
            <person name="Hampl V."/>
        </authorList>
    </citation>
    <scope>NUCLEOTIDE SEQUENCE [LARGE SCALE GENOMIC DNA]</scope>
    <source>
        <strain evidence="2">NAU3</strain>
        <tissue evidence="2">Gut</tissue>
    </source>
</reference>
<feature type="compositionally biased region" description="Polar residues" evidence="1">
    <location>
        <begin position="291"/>
        <end position="302"/>
    </location>
</feature>
<feature type="compositionally biased region" description="Acidic residues" evidence="1">
    <location>
        <begin position="2955"/>
        <end position="2965"/>
    </location>
</feature>
<accession>A0ABQ9X215</accession>
<comment type="caution">
    <text evidence="2">The sequence shown here is derived from an EMBL/GenBank/DDBJ whole genome shotgun (WGS) entry which is preliminary data.</text>
</comment>
<feature type="region of interest" description="Disordered" evidence="1">
    <location>
        <begin position="1681"/>
        <end position="1713"/>
    </location>
</feature>
<feature type="region of interest" description="Disordered" evidence="1">
    <location>
        <begin position="1599"/>
        <end position="1619"/>
    </location>
</feature>
<sequence length="2974" mass="330984">MSSLFQPNTNETFQLNAITINEKIQHLPVFLESGSICEPFIGVAPITLKAKSLFLILSPKKLPYEPPKPTTTNQTPDKNESLNSDDGKTSWTMWIIQLVVKVLIHFLDVKIERISVIIRSQRSNTPLGMTIRKEHELPRENDILVNIEQLSLQRPTDSLKADALNSGLLLPNGASLSTVWAKQGYSKNTSRSEISVSVEVKNIAFSILSSSSDIQPHRKMRSPLELMFSISSIRLLALSFYDKSLPVNSKLFFFSRDYLRFFLNFGHIKVFGTPTGMDALLRTLSQYSSSADQMPSEVSSPNDKSDSDREEAISQSILLMPDAFPKLPQTSSVSSTMQSHFSPRSTPESSPSSKSQAEKKGWFGGFFKRKKGQADDLVTTSVSETDTPFPQLRSLSEMDGEEGKESEMTTEDLEAVMEEVDELLFSHSDILQHDFAEIVRDLSHSQNLIEGSHNLSVDLTQDEQTNTPNILDTAVHDLGSPPPPSISALLAQEINQAQTSLTSPLLTAQSASPLTSFLSDAVFPVGTGDNSFFSLQSMDKEGVKSMYTTQFSEAGKENVQRMGNLVEQLAIFGRESIIYQQKMKEYKRKVNTTPVTNKPTTQSIFDAMNTSLGSQDFLRSPPSTATPPTKPILHPVSSHSSVTEKIRQVKALNELWEEKRGAILDLEDMKEKKNESEPLSETQQENEEETKQSAEFEGGMVIHIVFDSIDVELPLQSLSARHNQDHPSNYSPSLNDYLRLHLGTVDAIGVIPLLPPTFSASLTSPSLSVVSPHPTIAFSLDAASLSLISRTQSVFFTLDNTFFLPHVKLDEAAAYFSTTKKKKKKKESEWYKAENIHPSLVGILIHNEPSDSYIDEDSELLDAPDHSELTLLSFGDETLIQCRTDNRTKSKRLRQKLRKSAKSNKHQFIFDQIVVGSRINGCPISGSIDFFNPQWMKNEKERWTTGLGSGKKIQPLTQLSDTIKNADETINTVNFSLNTQPVHIMLPLDLVCFGLDFLGKDSEDKPQNTENGDTHPSQNDEGKDKDLHTVQLTEGPLSLQKNVFRFNITFDWLSLGVLLLPNSLFEHKLEGSSPLPSQPAEEPTGMVSLAPTSSIPLYARTITHALRQQTYRHALSLSLQDIHSRLMLSFTSPQSRSSVSVSFPSVISSPLSIVAQLPSAPTTLSSFLTSPPPLDTVVPSQENAHLLCPDLACTFSFHSLSLSLMSDLTSFNADHAPALLLFDPNCPSSHPLLLIDTLTSLFFVHKTVFTAPSPSLSISHPSLDIETRARNDLDCFRSKQKSDSSSKPAASTQLEIERIDRECQKADVMFGVDLGAVFVCVDVTDQHRPGRGKTPSFLKLVDEMAKELDPLRRVVSAMSSQVSSDLTPPAQQETPRQPTVWISVKSRRALSLLILPSFASLSLENYALSVLLDEQTSNNWQPTVEKTAPPPSFVSLLAALETDLDSPHISSQPEPTHIAKHSHLSGFTVVLTASSVRLSAGRGDLHVPIVAVDSKIQTSRTLSAEARLPFKKSTTTTSNFPFDIPFQHIPSYKSCVSLVYTSETPVNPTPDNETQSHGAILAACQFLQFSLAPVSLLTLDQVMDTLGVLRGKMDVLFPPQPTHDDATEEGSTKTPQLGSLSHYSITFDQSTVIIDPQNQYLRERTRKDFVNSELRRTSNVRLHQSPKKPFINKFIAEMSGESEKVVTEDQNDNEREESEDSMEEEEKSEIDETEIQNEQIQQQQFHLIQATRSNVAPPLLSAVQVDSSFSPNLDISLSANKLRSPSPAAPIPVFTDEKKEKTRHPTPIKLSLSNCPSPLFDAVSEADVSARAFISVAYSNLSERARTFEENAKRGNWPQTPQHKPQTWRNNDKLLFLPSTTHVAYPLKRANTHPHAIIASVSNACVVISDFYSDKPHSILIGESLPASWFISIPSLNLFLLPDVKNQKQAHTQISSSQTVTTLLEYEGFTQVVSFQQLLIKSEEARQLSTPLFPLDDQHPSLYAVSIASLQACLDSTQYNSVLRVLYDLSDLFSLGVRLFGMGWMEVYPPHLKLHPLTEQEDESINKGDITIDTIKAQKDEVRKKLALDVTAALSKQCEAPKTIFTRKTFTQISPGQILPTAEKHETPLLDSAATELFQHAKETNCSPSPKLEQVNTPPQASKNELSFRLSSIPPFLRAHPAFPPPGSLMPSGRTRPFLSLAFHLQVKHALISISIPSATQSHLPPTDFIELQLMHLGFQYESYKKETGPFWMPMTSSPLSTMDFVCGSVIVKDRVAVSPFDVILCPAHPEMMVNPVQSHPNVHVPSFVPRVFTDASGGQIVTGYGMPFYESNILQKQRYATIPHRDHQHRRHEERAHQIPKAAIFTQAEQSRLALPHSCPTPFCFHIESHQSIGEQDIPVSHSIAFWHLPTLFLNICDRTIDGLLLFWNDDAFGDSNYPKTGVIRRKRFKLDILQPELVSLTAEERKAIKNLALFIPPKKAVSLPDPLNSLLNTHRATNRDRIGTPQESVGLPGYTHSVTLGPVSLYVSYESVSVVSYMSQLGNSVFGDAQKKSPGMTSNPILSFHYVSITLNQVDEFQVAGGIASGLMACFSPAHLLRAVRDNTITDKGFLQIVSLMPGIVQTTLGMGVGKLIKAGSSLIFDTGHFITTKAKYLFNLLLAQVDDEDGDRQPQESFISGMFSTFKQKVTETTNLLFEGKQRNVMDMINLAKQDRNPVYVVPQSVVITRKSGTSYRSLREGEPDSCTGNLFLLNFDHSLLQCTSFDHLMRIPRQLIGLGFGDAKDITLEEEVFDETLDTDPTAIKVSDVTFFNTGSKGEITTFVGYRRGSLSTEYILNFMGHASGLFGISSHHYHVLTLSFLHKQFTWQKYLAFNFLTSVYPFDVLPRQLAPNDYQIVICDLDPIELEIFYVFAELAEEWIVGTYELRIYLFDRYAAHKNFFVLDKHDYQQHLFALRASTALPNPDSYSRPNSPESDEKEEDSEEANAMPLEND</sequence>
<dbReference type="EMBL" id="JARBJD010000252">
    <property type="protein sequence ID" value="KAK2945628.1"/>
    <property type="molecule type" value="Genomic_DNA"/>
</dbReference>
<name>A0ABQ9X215_9EUKA</name>
<evidence type="ECO:0000256" key="1">
    <source>
        <dbReference type="SAM" id="MobiDB-lite"/>
    </source>
</evidence>
<feature type="region of interest" description="Disordered" evidence="1">
    <location>
        <begin position="65"/>
        <end position="85"/>
    </location>
</feature>
<evidence type="ECO:0000313" key="2">
    <source>
        <dbReference type="EMBL" id="KAK2945628.1"/>
    </source>
</evidence>
<evidence type="ECO:0008006" key="4">
    <source>
        <dbReference type="Google" id="ProtNLM"/>
    </source>
</evidence>
<feature type="compositionally biased region" description="Low complexity" evidence="1">
    <location>
        <begin position="342"/>
        <end position="355"/>
    </location>
</feature>
<feature type="compositionally biased region" description="Polar residues" evidence="1">
    <location>
        <begin position="328"/>
        <end position="341"/>
    </location>
</feature>
<feature type="compositionally biased region" description="Basic and acidic residues" evidence="1">
    <location>
        <begin position="667"/>
        <end position="676"/>
    </location>
</feature>
<feature type="region of interest" description="Disordered" evidence="1">
    <location>
        <begin position="1003"/>
        <end position="1025"/>
    </location>
</feature>
<feature type="compositionally biased region" description="Polar residues" evidence="1">
    <location>
        <begin position="378"/>
        <end position="388"/>
    </location>
</feature>
<evidence type="ECO:0000313" key="3">
    <source>
        <dbReference type="Proteomes" id="UP001281761"/>
    </source>
</evidence>
<feature type="region of interest" description="Disordered" evidence="1">
    <location>
        <begin position="2942"/>
        <end position="2974"/>
    </location>
</feature>
<organism evidence="2 3">
    <name type="scientific">Blattamonas nauphoetae</name>
    <dbReference type="NCBI Taxonomy" id="2049346"/>
    <lineage>
        <taxon>Eukaryota</taxon>
        <taxon>Metamonada</taxon>
        <taxon>Preaxostyla</taxon>
        <taxon>Oxymonadida</taxon>
        <taxon>Blattamonas</taxon>
    </lineage>
</organism>
<feature type="region of interest" description="Disordered" evidence="1">
    <location>
        <begin position="617"/>
        <end position="639"/>
    </location>
</feature>
<proteinExistence type="predicted"/>
<keyword evidence="3" id="KW-1185">Reference proteome</keyword>
<feature type="region of interest" description="Disordered" evidence="1">
    <location>
        <begin position="667"/>
        <end position="692"/>
    </location>
</feature>
<protein>
    <recommendedName>
        <fullName evidence="4">Autophagy-related protein 2</fullName>
    </recommendedName>
</protein>
<feature type="region of interest" description="Disordered" evidence="1">
    <location>
        <begin position="328"/>
        <end position="358"/>
    </location>
</feature>
<dbReference type="Proteomes" id="UP001281761">
    <property type="component" value="Unassembled WGS sequence"/>
</dbReference>